<dbReference type="SMART" id="SM00368">
    <property type="entry name" value="LRR_RI"/>
    <property type="match status" value="9"/>
</dbReference>
<gene>
    <name evidence="1" type="ORF">DGYR_LOCUS12844</name>
</gene>
<proteinExistence type="predicted"/>
<evidence type="ECO:0000313" key="2">
    <source>
        <dbReference type="Proteomes" id="UP000549394"/>
    </source>
</evidence>
<dbReference type="OrthoDB" id="120976at2759"/>
<dbReference type="AlphaFoldDB" id="A0A7I8WBE9"/>
<protein>
    <submittedName>
        <fullName evidence="1">Uncharacterized protein</fullName>
    </submittedName>
</protein>
<sequence>MNSLEELSMWLIRKNLCLMSRVCKSYADRLPPRISEKIWEYCCEDNIPFSEDELEFFSSNYLRLTEVSLKRRKFLKIKNLNFLQNHRIKKLSLFKFQSLECLCIDENINNLELHNCTFTSDGYAHLGNSLMNCACLKSFMLTCATGLSDEYLHICKGLETTASSLQKIDFSSCNLSFKQGVWLSDLLKKCNSLQDINLSCNDSFADGFKDICDGLKCSSSSLLTIQVANCGLNGKQTSWLGDLLTECTKLKKFNLSGNCSFENNFEKICNGLKSSSSSLLVIEVCDCNLSDLSEEDGLQLGNLLKDCTSLQEIDLKCNQFFDNAFENICIGLKSSSSSLLTIQLGDCDLDEKQCSFLSELLAACTHLQEIDLTENFGVGDVCKRICNGLQSSASSLTVINVWCSNLPNNQGVHLGNLLKRCTKLREIDLTLNENLDEAFEGIFNGLKSSSSTLRVIKVESCQLNWRHCDWLSELLTECNQLQEINLSDNDNLQGGFEKICNSLKFSSSSLLSISLSNCNLYRDQCVWLSSLLAKCNQLRDIDLSWNSGFPGGFERIFHGLRGSSYVLLRINVADCQLSDKQGHSLYSLLKQCPQIEEVDLTDNKCVQSVYEKMTKELNTLSASSLLSIAYNSTTAGTE</sequence>
<comment type="caution">
    <text evidence="1">The sequence shown here is derived from an EMBL/GenBank/DDBJ whole genome shotgun (WGS) entry which is preliminary data.</text>
</comment>
<dbReference type="PANTHER" id="PTHR24109">
    <property type="entry name" value="LEUCINE-RICH REPEAT-CONTAINING PROTEIN 31"/>
    <property type="match status" value="1"/>
</dbReference>
<reference evidence="1 2" key="1">
    <citation type="submission" date="2020-08" db="EMBL/GenBank/DDBJ databases">
        <authorList>
            <person name="Hejnol A."/>
        </authorList>
    </citation>
    <scope>NUCLEOTIDE SEQUENCE [LARGE SCALE GENOMIC DNA]</scope>
</reference>
<keyword evidence="2" id="KW-1185">Reference proteome</keyword>
<dbReference type="EMBL" id="CAJFCJ010000027">
    <property type="protein sequence ID" value="CAD5125472.1"/>
    <property type="molecule type" value="Genomic_DNA"/>
</dbReference>
<evidence type="ECO:0000313" key="1">
    <source>
        <dbReference type="EMBL" id="CAD5125472.1"/>
    </source>
</evidence>
<dbReference type="SUPFAM" id="SSF52047">
    <property type="entry name" value="RNI-like"/>
    <property type="match status" value="2"/>
</dbReference>
<name>A0A7I8WBE9_9ANNE</name>
<dbReference type="InterPro" id="IPR032675">
    <property type="entry name" value="LRR_dom_sf"/>
</dbReference>
<organism evidence="1 2">
    <name type="scientific">Dimorphilus gyrociliatus</name>
    <dbReference type="NCBI Taxonomy" id="2664684"/>
    <lineage>
        <taxon>Eukaryota</taxon>
        <taxon>Metazoa</taxon>
        <taxon>Spiralia</taxon>
        <taxon>Lophotrochozoa</taxon>
        <taxon>Annelida</taxon>
        <taxon>Polychaeta</taxon>
        <taxon>Polychaeta incertae sedis</taxon>
        <taxon>Dinophilidae</taxon>
        <taxon>Dimorphilus</taxon>
    </lineage>
</organism>
<dbReference type="SMART" id="SM00367">
    <property type="entry name" value="LRR_CC"/>
    <property type="match status" value="5"/>
</dbReference>
<dbReference type="Gene3D" id="3.80.10.10">
    <property type="entry name" value="Ribonuclease Inhibitor"/>
    <property type="match status" value="2"/>
</dbReference>
<accession>A0A7I8WBE9</accession>
<dbReference type="Proteomes" id="UP000549394">
    <property type="component" value="Unassembled WGS sequence"/>
</dbReference>
<dbReference type="InterPro" id="IPR042419">
    <property type="entry name" value="LRC31"/>
</dbReference>
<dbReference type="InterPro" id="IPR006553">
    <property type="entry name" value="Leu-rich_rpt_Cys-con_subtyp"/>
</dbReference>
<dbReference type="PANTHER" id="PTHR24109:SF3">
    <property type="entry name" value="LEUCINE-RICH REPEAT-CONTAINING PROTEIN 31"/>
    <property type="match status" value="1"/>
</dbReference>